<dbReference type="InterPro" id="IPR014284">
    <property type="entry name" value="RNA_pol_sigma-70_dom"/>
</dbReference>
<sequence length="166" mass="19129">MEDWTEPLLREYRKSKSMITKARARILRIKPEHLTDRETEELAMLNGIVSSMVFAIDWMRTGRQPGVYRGIDRRGVYQAPHVLDKDLFPSLQEDPPVQLFRLTPEQKEEALAAIRAMSPREFDCFLLHTVEGKSYSEIGRQLGISKRTVQQSVERAKGKIPECQTG</sequence>
<dbReference type="Proteomes" id="UP000547209">
    <property type="component" value="Unassembled WGS sequence"/>
</dbReference>
<dbReference type="Gene3D" id="1.10.10.10">
    <property type="entry name" value="Winged helix-like DNA-binding domain superfamily/Winged helix DNA-binding domain"/>
    <property type="match status" value="1"/>
</dbReference>
<dbReference type="GO" id="GO:0016987">
    <property type="term" value="F:sigma factor activity"/>
    <property type="evidence" value="ECO:0007669"/>
    <property type="project" value="InterPro"/>
</dbReference>
<dbReference type="NCBIfam" id="TIGR02937">
    <property type="entry name" value="sigma70-ECF"/>
    <property type="match status" value="1"/>
</dbReference>
<dbReference type="InterPro" id="IPR036388">
    <property type="entry name" value="WH-like_DNA-bd_sf"/>
</dbReference>
<dbReference type="InterPro" id="IPR013249">
    <property type="entry name" value="RNA_pol_sigma70_r4_t2"/>
</dbReference>
<feature type="domain" description="HTH luxR-type" evidence="1">
    <location>
        <begin position="132"/>
        <end position="159"/>
    </location>
</feature>
<dbReference type="GO" id="GO:0006352">
    <property type="term" value="P:DNA-templated transcription initiation"/>
    <property type="evidence" value="ECO:0007669"/>
    <property type="project" value="InterPro"/>
</dbReference>
<reference evidence="2 3" key="1">
    <citation type="submission" date="2020-08" db="EMBL/GenBank/DDBJ databases">
        <title>Cohnella phylogeny.</title>
        <authorList>
            <person name="Dunlap C."/>
        </authorList>
    </citation>
    <scope>NUCLEOTIDE SEQUENCE [LARGE SCALE GENOMIC DNA]</scope>
    <source>
        <strain evidence="2 3">DSM 28246</strain>
    </source>
</reference>
<dbReference type="SUPFAM" id="SSF88659">
    <property type="entry name" value="Sigma3 and sigma4 domains of RNA polymerase sigma factors"/>
    <property type="match status" value="1"/>
</dbReference>
<proteinExistence type="predicted"/>
<organism evidence="2 3">
    <name type="scientific">Cohnella nanjingensis</name>
    <dbReference type="NCBI Taxonomy" id="1387779"/>
    <lineage>
        <taxon>Bacteria</taxon>
        <taxon>Bacillati</taxon>
        <taxon>Bacillota</taxon>
        <taxon>Bacilli</taxon>
        <taxon>Bacillales</taxon>
        <taxon>Paenibacillaceae</taxon>
        <taxon>Cohnella</taxon>
    </lineage>
</organism>
<dbReference type="Pfam" id="PF08281">
    <property type="entry name" value="Sigma70_r4_2"/>
    <property type="match status" value="1"/>
</dbReference>
<gene>
    <name evidence="2" type="ORF">H7C19_06130</name>
</gene>
<dbReference type="RefSeq" id="WP_185141702.1">
    <property type="nucleotide sequence ID" value="NZ_JACJVP010000007.1"/>
</dbReference>
<name>A0A7X0RML7_9BACL</name>
<dbReference type="AlphaFoldDB" id="A0A7X0RML7"/>
<dbReference type="EMBL" id="JACJVP010000007">
    <property type="protein sequence ID" value="MBB6670262.1"/>
    <property type="molecule type" value="Genomic_DNA"/>
</dbReference>
<dbReference type="PROSITE" id="PS00622">
    <property type="entry name" value="HTH_LUXR_1"/>
    <property type="match status" value="1"/>
</dbReference>
<dbReference type="InterPro" id="IPR013324">
    <property type="entry name" value="RNA_pol_sigma_r3/r4-like"/>
</dbReference>
<protein>
    <submittedName>
        <fullName evidence="2">Sigma-70 family RNA polymerase sigma factor</fullName>
    </submittedName>
</protein>
<keyword evidence="3" id="KW-1185">Reference proteome</keyword>
<evidence type="ECO:0000259" key="1">
    <source>
        <dbReference type="PROSITE" id="PS00622"/>
    </source>
</evidence>
<dbReference type="GO" id="GO:0003677">
    <property type="term" value="F:DNA binding"/>
    <property type="evidence" value="ECO:0007669"/>
    <property type="project" value="InterPro"/>
</dbReference>
<accession>A0A7X0RML7</accession>
<dbReference type="CDD" id="cd06171">
    <property type="entry name" value="Sigma70_r4"/>
    <property type="match status" value="1"/>
</dbReference>
<dbReference type="InterPro" id="IPR000792">
    <property type="entry name" value="Tscrpt_reg_LuxR_C"/>
</dbReference>
<comment type="caution">
    <text evidence="2">The sequence shown here is derived from an EMBL/GenBank/DDBJ whole genome shotgun (WGS) entry which is preliminary data.</text>
</comment>
<evidence type="ECO:0000313" key="2">
    <source>
        <dbReference type="EMBL" id="MBB6670262.1"/>
    </source>
</evidence>
<evidence type="ECO:0000313" key="3">
    <source>
        <dbReference type="Proteomes" id="UP000547209"/>
    </source>
</evidence>